<feature type="transmembrane region" description="Helical" evidence="2">
    <location>
        <begin position="36"/>
        <end position="56"/>
    </location>
</feature>
<protein>
    <submittedName>
        <fullName evidence="3">Uncharacterized protein</fullName>
    </submittedName>
</protein>
<sequence>MSEQVAETFAPAAPESEQQPAAAAAPTGGRSRIGTVLGVVVLVLGVLVALAVTAVLKLGPGPLGGSLAPDGTADAKAGDCVADLPRVDGARAMSADDPRIVPCTSARVGYAVIGRVDDPAAARSRSAAACEPYFRPGDDGYVFYRVDGDGDGYLLCLVHKANGR</sequence>
<keyword evidence="2" id="KW-1133">Transmembrane helix</keyword>
<proteinExistence type="predicted"/>
<gene>
    <name evidence="3" type="ORF">GA0070613_0934</name>
</gene>
<organism evidence="3 4">
    <name type="scientific">Micromonospora inositola</name>
    <dbReference type="NCBI Taxonomy" id="47865"/>
    <lineage>
        <taxon>Bacteria</taxon>
        <taxon>Bacillati</taxon>
        <taxon>Actinomycetota</taxon>
        <taxon>Actinomycetes</taxon>
        <taxon>Micromonosporales</taxon>
        <taxon>Micromonosporaceae</taxon>
        <taxon>Micromonospora</taxon>
    </lineage>
</organism>
<keyword evidence="2" id="KW-0812">Transmembrane</keyword>
<keyword evidence="4" id="KW-1185">Reference proteome</keyword>
<evidence type="ECO:0000256" key="2">
    <source>
        <dbReference type="SAM" id="Phobius"/>
    </source>
</evidence>
<evidence type="ECO:0000313" key="3">
    <source>
        <dbReference type="EMBL" id="SCG41957.1"/>
    </source>
</evidence>
<feature type="compositionally biased region" description="Low complexity" evidence="1">
    <location>
        <begin position="10"/>
        <end position="26"/>
    </location>
</feature>
<name>A0A1C5H7S5_9ACTN</name>
<keyword evidence="2" id="KW-0472">Membrane</keyword>
<dbReference type="OrthoDB" id="3400986at2"/>
<reference evidence="4" key="1">
    <citation type="submission" date="2016-06" db="EMBL/GenBank/DDBJ databases">
        <authorList>
            <person name="Varghese N."/>
            <person name="Submissions Spin"/>
        </authorList>
    </citation>
    <scope>NUCLEOTIDE SEQUENCE [LARGE SCALE GENOMIC DNA]</scope>
    <source>
        <strain evidence="4">DSM 43819</strain>
    </source>
</reference>
<feature type="region of interest" description="Disordered" evidence="1">
    <location>
        <begin position="1"/>
        <end position="28"/>
    </location>
</feature>
<evidence type="ECO:0000313" key="4">
    <source>
        <dbReference type="Proteomes" id="UP000198221"/>
    </source>
</evidence>
<accession>A0A1C5H7S5</accession>
<dbReference type="EMBL" id="LT607754">
    <property type="protein sequence ID" value="SCG41957.1"/>
    <property type="molecule type" value="Genomic_DNA"/>
</dbReference>
<dbReference type="AlphaFoldDB" id="A0A1C5H7S5"/>
<evidence type="ECO:0000256" key="1">
    <source>
        <dbReference type="SAM" id="MobiDB-lite"/>
    </source>
</evidence>
<dbReference type="Proteomes" id="UP000198221">
    <property type="component" value="Chromosome I"/>
</dbReference>
<dbReference type="RefSeq" id="WP_089011145.1">
    <property type="nucleotide sequence ID" value="NZ_LT607754.1"/>
</dbReference>